<name>Q6XLX7_9PHYC</name>
<dbReference type="EMBL" id="AY225135">
    <property type="protein sequence ID" value="AAR26934.1"/>
    <property type="molecule type" value="Genomic_DNA"/>
</dbReference>
<dbReference type="Gene3D" id="2.60.120.200">
    <property type="match status" value="1"/>
</dbReference>
<accession>Q6XLX7</accession>
<evidence type="ECO:0000313" key="1">
    <source>
        <dbReference type="EMBL" id="AAR26934.1"/>
    </source>
</evidence>
<proteinExistence type="predicted"/>
<reference evidence="1" key="2">
    <citation type="submission" date="2014-06" db="EMBL/GenBank/DDBJ databases">
        <authorList>
            <person name="Delaroque N."/>
            <person name="Knippers R."/>
            <person name="Mueller D.G."/>
            <person name="Bothe G."/>
            <person name="Thomas P."/>
            <person name="Boland W."/>
        </authorList>
    </citation>
    <scope>NUCLEOTIDE SEQUENCE</scope>
    <source>
        <strain evidence="1">FirrV-1</strain>
    </source>
</reference>
<organism evidence="1">
    <name type="scientific">Feldmannia irregularis virus a</name>
    <dbReference type="NCBI Taxonomy" id="231992"/>
    <lineage>
        <taxon>Viruses</taxon>
        <taxon>Varidnaviria</taxon>
        <taxon>Bamfordvirae</taxon>
        <taxon>Nucleocytoviricota</taxon>
        <taxon>Megaviricetes</taxon>
        <taxon>Algavirales</taxon>
        <taxon>Phycodnaviridae</taxon>
        <taxon>Phaeovirus</taxon>
        <taxon>Phaeovirus irregularis</taxon>
    </lineage>
</organism>
<dbReference type="SUPFAM" id="SSF49899">
    <property type="entry name" value="Concanavalin A-like lectins/glucanases"/>
    <property type="match status" value="1"/>
</dbReference>
<dbReference type="InterPro" id="IPR013320">
    <property type="entry name" value="ConA-like_dom_sf"/>
</dbReference>
<protein>
    <submittedName>
        <fullName evidence="1">FirrV-1-C1</fullName>
    </submittedName>
</protein>
<dbReference type="GeneID" id="41332333"/>
<dbReference type="Pfam" id="PF13385">
    <property type="entry name" value="Laminin_G_3"/>
    <property type="match status" value="1"/>
</dbReference>
<dbReference type="KEGG" id="vg:41332333"/>
<dbReference type="RefSeq" id="YP_009665728.1">
    <property type="nucleotide sequence ID" value="NC_043255.1"/>
</dbReference>
<sequence length="413" mass="44437">MTSLILKYTLVSEDTYLKDTSTSGSDLSLAVGSIQVTEVEPYGTAAYFDGTTRLEIQNVPTSLSNNSARSISVWIYPVSASDHNTILTSREDVSNVHVLQYRTDFNVALQNINVGVFSPSNSCPLNTWTHVGVTYNGSNTVTLYVNGSVVAQRTDMAWNLTNAEMKLFGARDEGSKFFNGNMLDFRLYGGDIGATEMASIASSGPDIYSLSANVYTYLVDLTWRGGETTSITRTLSTDTTSVFDVPFETGETNTRIFVLNPGEDHTFHLIVDGSVVNTLVVSVPTVSESTVADLLEALDNDITVLSSDAVEEIGSYLPLSLEGENKLKSRITNSLVTTVRNDIVSSAGVSSIDSGAYLLLNQTINVVTPDGTTTAVSYNETSAPDTVTVGDTSYSVGDVFMVGSRKVCVYRVT</sequence>
<reference evidence="1" key="1">
    <citation type="journal article" date="2003" name="J. Mol. Evol.">
        <title>Comparisons of two large phaeoviral genomes and evolutionary implications.</title>
        <authorList>
            <person name="Delaroque N."/>
            <person name="Boland W."/>
            <person name="Muller D.G."/>
            <person name="Knippers R."/>
        </authorList>
    </citation>
    <scope>NUCLEOTIDE SEQUENCE</scope>
    <source>
        <strain evidence="1">FirrV-1</strain>
    </source>
</reference>